<comment type="caution">
    <text evidence="8">The sequence shown here is derived from an EMBL/GenBank/DDBJ whole genome shotgun (WGS) entry which is preliminary data.</text>
</comment>
<evidence type="ECO:0000313" key="8">
    <source>
        <dbReference type="EMBL" id="MBM7633801.1"/>
    </source>
</evidence>
<dbReference type="PROSITE" id="PS51737">
    <property type="entry name" value="RECOMBINASE_DNA_BIND"/>
    <property type="match status" value="1"/>
</dbReference>
<dbReference type="SMART" id="SM00857">
    <property type="entry name" value="Resolvase"/>
    <property type="match status" value="1"/>
</dbReference>
<dbReference type="CDD" id="cd00338">
    <property type="entry name" value="Ser_Recombinase"/>
    <property type="match status" value="1"/>
</dbReference>
<sequence>MIALYIRVSTEEQSKHGYSIEGQIRDCQEKAKTKEAIEYIDDGVSGSVLDRPALSRLREDIKKGSISKVICYDPDRLSRKLVHQLIITEEIEKKASIEYVNGEFARTPEGMLFYQMRGAIAEFEKEKINERMSRGRLNKAKKGKVVKNGHMLGYSYDKENGMYVVNEEEAKIVQMIFSLFVSPPSHIKGMNSIAGYLNQMNIPTKRGKGIWHRNVVRQILYNETYTGVYHQNKWNTEDMLGNKYREAEDRVMISVRPKEDWITIEVPAIIDEQTFKYAQNKLQTIKRRSTKQGNRKYMLSGLCRCGKCGNTITGRYAKNWSKYRREYTCLKNSVGAKFPGCRPIMRIHADQLETEVWQRVEAYLNDPGEISATSEEDNLNVPNFEEENIARLNEEIEKLRSARKRLFELFSGDLDISTEEIREQLNANSQKEKELQIKLEDLEVRNEEYQSHQADEALFEEVASFYFEKQGDLKFEEKQEIMNKLIREIIIYEDRTEIITF</sequence>
<feature type="domain" description="Recombinase" evidence="7">
    <location>
        <begin position="153"/>
        <end position="288"/>
    </location>
</feature>
<dbReference type="InterPro" id="IPR025827">
    <property type="entry name" value="Zn_ribbon_recom_dom"/>
</dbReference>
<keyword evidence="9" id="KW-1185">Reference proteome</keyword>
<keyword evidence="5" id="KW-0175">Coiled coil</keyword>
<dbReference type="PROSITE" id="PS00397">
    <property type="entry name" value="RECOMBINASES_1"/>
    <property type="match status" value="1"/>
</dbReference>
<evidence type="ECO:0000256" key="5">
    <source>
        <dbReference type="SAM" id="Coils"/>
    </source>
</evidence>
<protein>
    <submittedName>
        <fullName evidence="8">Site-specific DNA recombinase</fullName>
    </submittedName>
</protein>
<dbReference type="Gene3D" id="3.90.1750.20">
    <property type="entry name" value="Putative Large Serine Recombinase, Chain B, Domain 2"/>
    <property type="match status" value="1"/>
</dbReference>
<evidence type="ECO:0000256" key="3">
    <source>
        <dbReference type="ARBA" id="ARBA00023172"/>
    </source>
</evidence>
<dbReference type="InterPro" id="IPR006118">
    <property type="entry name" value="Recombinase_CS"/>
</dbReference>
<dbReference type="PANTHER" id="PTHR30461:SF23">
    <property type="entry name" value="DNA RECOMBINASE-RELATED"/>
    <property type="match status" value="1"/>
</dbReference>
<dbReference type="Proteomes" id="UP000741863">
    <property type="component" value="Unassembled WGS sequence"/>
</dbReference>
<feature type="domain" description="Resolvase/invertase-type recombinase catalytic" evidence="6">
    <location>
        <begin position="1"/>
        <end position="143"/>
    </location>
</feature>
<evidence type="ECO:0000259" key="6">
    <source>
        <dbReference type="PROSITE" id="PS51736"/>
    </source>
</evidence>
<feature type="coiled-coil region" evidence="5">
    <location>
        <begin position="389"/>
        <end position="452"/>
    </location>
</feature>
<reference evidence="8 9" key="1">
    <citation type="submission" date="2021-01" db="EMBL/GenBank/DDBJ databases">
        <title>Genomic Encyclopedia of Type Strains, Phase IV (KMG-IV): sequencing the most valuable type-strain genomes for metagenomic binning, comparative biology and taxonomic classification.</title>
        <authorList>
            <person name="Goeker M."/>
        </authorList>
    </citation>
    <scope>NUCLEOTIDE SEQUENCE [LARGE SCALE GENOMIC DNA]</scope>
    <source>
        <strain evidence="8 9">DSM 25540</strain>
    </source>
</reference>
<dbReference type="InterPro" id="IPR011109">
    <property type="entry name" value="DNA_bind_recombinase_dom"/>
</dbReference>
<dbReference type="PANTHER" id="PTHR30461">
    <property type="entry name" value="DNA-INVERTASE FROM LAMBDOID PROPHAGE"/>
    <property type="match status" value="1"/>
</dbReference>
<accession>A0ABS2PFP7</accession>
<dbReference type="SUPFAM" id="SSF53041">
    <property type="entry name" value="Resolvase-like"/>
    <property type="match status" value="1"/>
</dbReference>
<evidence type="ECO:0000256" key="1">
    <source>
        <dbReference type="ARBA" id="ARBA00022908"/>
    </source>
</evidence>
<dbReference type="InterPro" id="IPR006119">
    <property type="entry name" value="Resolv_N"/>
</dbReference>
<organism evidence="8 9">
    <name type="scientific">Geomicrobium sediminis</name>
    <dbReference type="NCBI Taxonomy" id="1347788"/>
    <lineage>
        <taxon>Bacteria</taxon>
        <taxon>Bacillati</taxon>
        <taxon>Bacillota</taxon>
        <taxon>Bacilli</taxon>
        <taxon>Bacillales</taxon>
        <taxon>Geomicrobium</taxon>
    </lineage>
</organism>
<evidence type="ECO:0000313" key="9">
    <source>
        <dbReference type="Proteomes" id="UP000741863"/>
    </source>
</evidence>
<evidence type="ECO:0000256" key="4">
    <source>
        <dbReference type="PROSITE-ProRule" id="PRU10137"/>
    </source>
</evidence>
<evidence type="ECO:0000259" key="7">
    <source>
        <dbReference type="PROSITE" id="PS51737"/>
    </source>
</evidence>
<proteinExistence type="predicted"/>
<name>A0ABS2PFP7_9BACL</name>
<keyword evidence="2" id="KW-0238">DNA-binding</keyword>
<dbReference type="Gene3D" id="3.40.50.1390">
    <property type="entry name" value="Resolvase, N-terminal catalytic domain"/>
    <property type="match status" value="1"/>
</dbReference>
<dbReference type="InterPro" id="IPR038109">
    <property type="entry name" value="DNA_bind_recomb_sf"/>
</dbReference>
<dbReference type="Pfam" id="PF07508">
    <property type="entry name" value="Recombinase"/>
    <property type="match status" value="1"/>
</dbReference>
<gene>
    <name evidence="8" type="ORF">JOD17_002897</name>
</gene>
<keyword evidence="3" id="KW-0233">DNA recombination</keyword>
<dbReference type="InterPro" id="IPR036162">
    <property type="entry name" value="Resolvase-like_N_sf"/>
</dbReference>
<dbReference type="Pfam" id="PF13408">
    <property type="entry name" value="Zn_ribbon_recom"/>
    <property type="match status" value="1"/>
</dbReference>
<feature type="active site" description="O-(5'-phospho-DNA)-serine intermediate" evidence="4">
    <location>
        <position position="9"/>
    </location>
</feature>
<dbReference type="RefSeq" id="WP_204698511.1">
    <property type="nucleotide sequence ID" value="NZ_JAFBEC010000008.1"/>
</dbReference>
<evidence type="ECO:0000256" key="2">
    <source>
        <dbReference type="ARBA" id="ARBA00023125"/>
    </source>
</evidence>
<keyword evidence="1" id="KW-0229">DNA integration</keyword>
<dbReference type="Pfam" id="PF00239">
    <property type="entry name" value="Resolvase"/>
    <property type="match status" value="1"/>
</dbReference>
<dbReference type="InterPro" id="IPR050639">
    <property type="entry name" value="SSR_resolvase"/>
</dbReference>
<dbReference type="PROSITE" id="PS51736">
    <property type="entry name" value="RECOMBINASES_3"/>
    <property type="match status" value="1"/>
</dbReference>
<dbReference type="EMBL" id="JAFBEC010000008">
    <property type="protein sequence ID" value="MBM7633801.1"/>
    <property type="molecule type" value="Genomic_DNA"/>
</dbReference>